<feature type="region of interest" description="Disordered" evidence="2">
    <location>
        <begin position="97"/>
        <end position="133"/>
    </location>
</feature>
<proteinExistence type="predicted"/>
<evidence type="ECO:0000256" key="1">
    <source>
        <dbReference type="SAM" id="Coils"/>
    </source>
</evidence>
<keyword evidence="4" id="KW-1185">Reference proteome</keyword>
<dbReference type="EMBL" id="WEGK01000007">
    <property type="protein sequence ID" value="MQY20542.1"/>
    <property type="molecule type" value="Genomic_DNA"/>
</dbReference>
<accession>A0A7K0D5G8</accession>
<protein>
    <submittedName>
        <fullName evidence="3">Uncharacterized protein</fullName>
    </submittedName>
</protein>
<evidence type="ECO:0000256" key="2">
    <source>
        <dbReference type="SAM" id="MobiDB-lite"/>
    </source>
</evidence>
<feature type="region of interest" description="Disordered" evidence="2">
    <location>
        <begin position="462"/>
        <end position="488"/>
    </location>
</feature>
<organism evidence="3 4">
    <name type="scientific">Nocardia macrotermitis</name>
    <dbReference type="NCBI Taxonomy" id="2585198"/>
    <lineage>
        <taxon>Bacteria</taxon>
        <taxon>Bacillati</taxon>
        <taxon>Actinomycetota</taxon>
        <taxon>Actinomycetes</taxon>
        <taxon>Mycobacteriales</taxon>
        <taxon>Nocardiaceae</taxon>
        <taxon>Nocardia</taxon>
    </lineage>
</organism>
<reference evidence="3 4" key="1">
    <citation type="submission" date="2019-10" db="EMBL/GenBank/DDBJ databases">
        <title>Nocardia macrotermitis sp. nov. and Nocardia aurantia sp. nov., isolated from the gut of fungus growing-termite Macrotermes natalensis.</title>
        <authorList>
            <person name="Benndorf R."/>
            <person name="Schwitalla J."/>
            <person name="Martin K."/>
            <person name="De Beer W."/>
            <person name="Kaster A.-K."/>
            <person name="Vollmers J."/>
            <person name="Poulsen M."/>
            <person name="Beemelmanns C."/>
        </authorList>
    </citation>
    <scope>NUCLEOTIDE SEQUENCE [LARGE SCALE GENOMIC DNA]</scope>
    <source>
        <strain evidence="3 4">RB20</strain>
    </source>
</reference>
<dbReference type="Proteomes" id="UP000438448">
    <property type="component" value="Unassembled WGS sequence"/>
</dbReference>
<gene>
    <name evidence="3" type="ORF">NRB20_36470</name>
</gene>
<dbReference type="AlphaFoldDB" id="A0A7K0D5G8"/>
<dbReference type="OrthoDB" id="3989267at2"/>
<evidence type="ECO:0000313" key="3">
    <source>
        <dbReference type="EMBL" id="MQY20542.1"/>
    </source>
</evidence>
<feature type="coiled-coil region" evidence="1">
    <location>
        <begin position="360"/>
        <end position="387"/>
    </location>
</feature>
<dbReference type="RefSeq" id="WP_153411301.1">
    <property type="nucleotide sequence ID" value="NZ_WEGK01000007.1"/>
</dbReference>
<sequence length="488" mass="55605">MVARTDSINQTQCDVLRWVSDGCPDGVMTGNGHKVTAKALEWRGLVALSKKGGGWRAEVTDAGRYYLEYGRYPDDHWVSRKSARKRAHRLQVGGMPTRSAVVHNASPAESEKHRDPESVTSRRPPPDTTARISVERRAAAQKLIDELITSKRVIVRQPDESVRAEWRKVVDFAKRHKMIPAGCRVEKFRYGRNDLQIVLVQGVHPNAKRPIEATTESMAPDSIAELHPLLASLENPNAAFVVSELLIPRVLRFLHVFLTECTVRDFAVDWSPNKRNGIVIAVEGQEYHLTVTEETEKRDVLPTQDELAGLKTYAWQRFQAETRVAPNGRLAVALIYSRWSRRNWADRKAWTIEDKLPAILAELESSARAERERKAEIEHRKQQKQQAWEVAMDRAGSQFQEDRRIAALNSQLSDWEKAARIRRFCEACEADPVRNVDSADRGEWMAWCRDYADRIDPVVRGPSAPAQCEPRPEDLRPYLPQGMTPYQP</sequence>
<comment type="caution">
    <text evidence="3">The sequence shown here is derived from an EMBL/GenBank/DDBJ whole genome shotgun (WGS) entry which is preliminary data.</text>
</comment>
<keyword evidence="1" id="KW-0175">Coiled coil</keyword>
<name>A0A7K0D5G8_9NOCA</name>
<evidence type="ECO:0000313" key="4">
    <source>
        <dbReference type="Proteomes" id="UP000438448"/>
    </source>
</evidence>